<dbReference type="EMBL" id="CAADFD010000107">
    <property type="protein sequence ID" value="VFJ65792.1"/>
    <property type="molecule type" value="Genomic_DNA"/>
</dbReference>
<dbReference type="PROSITE" id="PS01031">
    <property type="entry name" value="SHSP"/>
    <property type="match status" value="1"/>
</dbReference>
<dbReference type="InterPro" id="IPR008978">
    <property type="entry name" value="HSP20-like_chaperone"/>
</dbReference>
<comment type="similarity">
    <text evidence="1 2">Belongs to the small heat shock protein (HSP20) family.</text>
</comment>
<accession>A0A450TFA7</accession>
<name>A0A450TFA7_9GAMM</name>
<protein>
    <submittedName>
        <fullName evidence="5">HSP20 family protein</fullName>
    </submittedName>
</protein>
<dbReference type="Gene3D" id="2.60.40.790">
    <property type="match status" value="1"/>
</dbReference>
<dbReference type="Pfam" id="PF00011">
    <property type="entry name" value="HSP20"/>
    <property type="match status" value="1"/>
</dbReference>
<feature type="domain" description="SHSP" evidence="3">
    <location>
        <begin position="32"/>
        <end position="141"/>
    </location>
</feature>
<evidence type="ECO:0000256" key="1">
    <source>
        <dbReference type="PROSITE-ProRule" id="PRU00285"/>
    </source>
</evidence>
<proteinExistence type="inferred from homology"/>
<sequence length="141" mass="16213">MRIRYSNPLDALLNLQRELEGSLFSDWFGLRTSSRGAFPPLNVFRENENFLVTTELPGAKKEDLTIEVHRNQLRIAGKREVTYKEGVSLHRAERKSRTFDRTITIPSDLDPNNVSAEYKNGILKIHLARAEHEKPRTVKVA</sequence>
<evidence type="ECO:0000259" key="3">
    <source>
        <dbReference type="PROSITE" id="PS01031"/>
    </source>
</evidence>
<dbReference type="InterPro" id="IPR031107">
    <property type="entry name" value="Small_HSP"/>
</dbReference>
<dbReference type="EMBL" id="CAADEW010000107">
    <property type="protein sequence ID" value="VFJ60774.1"/>
    <property type="molecule type" value="Genomic_DNA"/>
</dbReference>
<dbReference type="SUPFAM" id="SSF49764">
    <property type="entry name" value="HSP20-like chaperones"/>
    <property type="match status" value="1"/>
</dbReference>
<dbReference type="PANTHER" id="PTHR11527">
    <property type="entry name" value="HEAT-SHOCK PROTEIN 20 FAMILY MEMBER"/>
    <property type="match status" value="1"/>
</dbReference>
<organism evidence="5">
    <name type="scientific">Candidatus Kentrum sp. FW</name>
    <dbReference type="NCBI Taxonomy" id="2126338"/>
    <lineage>
        <taxon>Bacteria</taxon>
        <taxon>Pseudomonadati</taxon>
        <taxon>Pseudomonadota</taxon>
        <taxon>Gammaproteobacteria</taxon>
        <taxon>Candidatus Kentrum</taxon>
    </lineage>
</organism>
<dbReference type="AlphaFoldDB" id="A0A450TFA7"/>
<evidence type="ECO:0000256" key="2">
    <source>
        <dbReference type="RuleBase" id="RU003616"/>
    </source>
</evidence>
<evidence type="ECO:0000313" key="4">
    <source>
        <dbReference type="EMBL" id="VFJ60774.1"/>
    </source>
</evidence>
<evidence type="ECO:0000313" key="5">
    <source>
        <dbReference type="EMBL" id="VFJ65792.1"/>
    </source>
</evidence>
<dbReference type="CDD" id="cd06464">
    <property type="entry name" value="ACD_sHsps-like"/>
    <property type="match status" value="1"/>
</dbReference>
<gene>
    <name evidence="4" type="ORF">BECKFW1821A_GA0114235_11073</name>
    <name evidence="5" type="ORF">BECKFW1821B_GA0114236_11074</name>
</gene>
<dbReference type="InterPro" id="IPR002068">
    <property type="entry name" value="A-crystallin/Hsp20_dom"/>
</dbReference>
<reference evidence="5" key="1">
    <citation type="submission" date="2019-02" db="EMBL/GenBank/DDBJ databases">
        <authorList>
            <person name="Gruber-Vodicka R. H."/>
            <person name="Seah K. B. B."/>
        </authorList>
    </citation>
    <scope>NUCLEOTIDE SEQUENCE</scope>
    <source>
        <strain evidence="5">BECK_BZ106</strain>
        <strain evidence="4">BECK_BZ15</strain>
    </source>
</reference>